<feature type="coiled-coil region" evidence="2">
    <location>
        <begin position="254"/>
        <end position="281"/>
    </location>
</feature>
<dbReference type="Proteomes" id="UP000297031">
    <property type="component" value="Chromosome"/>
</dbReference>
<keyword evidence="3" id="KW-0732">Signal</keyword>
<feature type="domain" description="OmpA-like" evidence="4">
    <location>
        <begin position="292"/>
        <end position="403"/>
    </location>
</feature>
<dbReference type="EMBL" id="CP039393">
    <property type="protein sequence ID" value="QCD35951.1"/>
    <property type="molecule type" value="Genomic_DNA"/>
</dbReference>
<dbReference type="PANTHER" id="PTHR30329:SF21">
    <property type="entry name" value="LIPOPROTEIN YIAD-RELATED"/>
    <property type="match status" value="1"/>
</dbReference>
<evidence type="ECO:0000256" key="1">
    <source>
        <dbReference type="PROSITE-ProRule" id="PRU00473"/>
    </source>
</evidence>
<name>A0A4P7VNZ3_9BACT</name>
<dbReference type="InterPro" id="IPR006665">
    <property type="entry name" value="OmpA-like"/>
</dbReference>
<dbReference type="Pfam" id="PF00691">
    <property type="entry name" value="OmpA"/>
    <property type="match status" value="1"/>
</dbReference>
<evidence type="ECO:0000313" key="5">
    <source>
        <dbReference type="EMBL" id="QCD35951.1"/>
    </source>
</evidence>
<dbReference type="SUPFAM" id="SSF56925">
    <property type="entry name" value="OMPA-like"/>
    <property type="match status" value="1"/>
</dbReference>
<keyword evidence="2" id="KW-0175">Coiled coil</keyword>
<dbReference type="InterPro" id="IPR036737">
    <property type="entry name" value="OmpA-like_sf"/>
</dbReference>
<organism evidence="5 6">
    <name type="scientific">Muribaculum gordoncarteri</name>
    <dbReference type="NCBI Taxonomy" id="2530390"/>
    <lineage>
        <taxon>Bacteria</taxon>
        <taxon>Pseudomonadati</taxon>
        <taxon>Bacteroidota</taxon>
        <taxon>Bacteroidia</taxon>
        <taxon>Bacteroidales</taxon>
        <taxon>Muribaculaceae</taxon>
        <taxon>Muribaculum</taxon>
    </lineage>
</organism>
<dbReference type="AlphaFoldDB" id="A0A4P7VNZ3"/>
<dbReference type="GO" id="GO:0016020">
    <property type="term" value="C:membrane"/>
    <property type="evidence" value="ECO:0007669"/>
    <property type="project" value="UniProtKB-UniRule"/>
</dbReference>
<dbReference type="SUPFAM" id="SSF103088">
    <property type="entry name" value="OmpA-like"/>
    <property type="match status" value="1"/>
</dbReference>
<gene>
    <name evidence="5" type="ORF">E7746_08695</name>
</gene>
<evidence type="ECO:0000256" key="3">
    <source>
        <dbReference type="SAM" id="SignalP"/>
    </source>
</evidence>
<keyword evidence="1" id="KW-0472">Membrane</keyword>
<evidence type="ECO:0000313" key="6">
    <source>
        <dbReference type="Proteomes" id="UP000297031"/>
    </source>
</evidence>
<dbReference type="RefSeq" id="WP_136410555.1">
    <property type="nucleotide sequence ID" value="NZ_CP039393.1"/>
</dbReference>
<accession>A0A4P7VNZ3</accession>
<dbReference type="PANTHER" id="PTHR30329">
    <property type="entry name" value="STATOR ELEMENT OF FLAGELLAR MOTOR COMPLEX"/>
    <property type="match status" value="1"/>
</dbReference>
<evidence type="ECO:0000256" key="2">
    <source>
        <dbReference type="SAM" id="Coils"/>
    </source>
</evidence>
<feature type="chain" id="PRO_5020995596" evidence="3">
    <location>
        <begin position="25"/>
        <end position="403"/>
    </location>
</feature>
<reference evidence="5 6" key="1">
    <citation type="submission" date="2019-02" db="EMBL/GenBank/DDBJ databases">
        <title>Isolation and identification of novel species under the genus Muribaculum.</title>
        <authorList>
            <person name="Miyake S."/>
            <person name="Ding Y."/>
            <person name="Low A."/>
            <person name="Soh M."/>
            <person name="Seedorf H."/>
        </authorList>
    </citation>
    <scope>NUCLEOTIDE SEQUENCE [LARGE SCALE GENOMIC DNA]</scope>
    <source>
        <strain evidence="5 6">TLL-A4</strain>
    </source>
</reference>
<dbReference type="OrthoDB" id="1453138at2"/>
<dbReference type="InterPro" id="IPR050330">
    <property type="entry name" value="Bact_OuterMem_StrucFunc"/>
</dbReference>
<dbReference type="KEGG" id="mgod:E7746_08695"/>
<dbReference type="Gene3D" id="3.30.1330.60">
    <property type="entry name" value="OmpA-like domain"/>
    <property type="match status" value="1"/>
</dbReference>
<protein>
    <submittedName>
        <fullName evidence="5">OmpA family protein</fullName>
    </submittedName>
</protein>
<dbReference type="CDD" id="cd07185">
    <property type="entry name" value="OmpA_C-like"/>
    <property type="match status" value="1"/>
</dbReference>
<keyword evidence="6" id="KW-1185">Reference proteome</keyword>
<evidence type="ECO:0000259" key="4">
    <source>
        <dbReference type="PROSITE" id="PS51123"/>
    </source>
</evidence>
<dbReference type="PROSITE" id="PS51123">
    <property type="entry name" value="OMPA_2"/>
    <property type="match status" value="1"/>
</dbReference>
<proteinExistence type="predicted"/>
<sequence>MKKNILFGFAACGAMLLSANVAKAQEAVVIEEATFTEVADCTDQYYSEKGANWFIQLGAGMELPMVDCYKAGPKGQNDGKRGITAAYGVGFGKWFNPYFAWRFGVQGAAYHWDANNAYQKAKFVNANFDLMWDMFNSLGSVDADRFFSIVPFVGVGATYSWDFNHAYVPINNGYRKDRVWQIPVSVGLQLRFRLSKYVDFFAEGRFQAYGDTFDGIAYGSESIDMNLTAMGGLTFKLGGKSFKSFNPCAYIGYINQLNGQINDLRGELSNCSSRLAAAEAQLPCPEIVAVECPDASAPLMSTVRFTINSAKISSMEMVNVYNIAQWMKANPDANVVIKGYADKDTGTAAYNLKLSERRAQNVYNVLTKEYGIPADRLSIKAEGSASQIYDTNNWNRIVIFSQD</sequence>
<dbReference type="InterPro" id="IPR011250">
    <property type="entry name" value="OMP/PagP_B-barrel"/>
</dbReference>
<feature type="signal peptide" evidence="3">
    <location>
        <begin position="1"/>
        <end position="24"/>
    </location>
</feature>